<sequence>MALNRGEKVDLYSNHREDMDLQHWPFHRDDEKLTKIKKNKRKCRFAQLSSSKSDETITAGLAPLMRFTWQALGVPGEREHADCAFFSQVKATHKDKRFL</sequence>
<dbReference type="AlphaFoldDB" id="A0AAV4C1D9"/>
<gene>
    <name evidence="1" type="ORF">PoB_005167600</name>
</gene>
<accession>A0AAV4C1D9</accession>
<evidence type="ECO:0000313" key="2">
    <source>
        <dbReference type="Proteomes" id="UP000735302"/>
    </source>
</evidence>
<organism evidence="1 2">
    <name type="scientific">Plakobranchus ocellatus</name>
    <dbReference type="NCBI Taxonomy" id="259542"/>
    <lineage>
        <taxon>Eukaryota</taxon>
        <taxon>Metazoa</taxon>
        <taxon>Spiralia</taxon>
        <taxon>Lophotrochozoa</taxon>
        <taxon>Mollusca</taxon>
        <taxon>Gastropoda</taxon>
        <taxon>Heterobranchia</taxon>
        <taxon>Euthyneura</taxon>
        <taxon>Panpulmonata</taxon>
        <taxon>Sacoglossa</taxon>
        <taxon>Placobranchoidea</taxon>
        <taxon>Plakobranchidae</taxon>
        <taxon>Plakobranchus</taxon>
    </lineage>
</organism>
<protein>
    <submittedName>
        <fullName evidence="1">Uncharacterized protein</fullName>
    </submittedName>
</protein>
<evidence type="ECO:0000313" key="1">
    <source>
        <dbReference type="EMBL" id="GFO25171.1"/>
    </source>
</evidence>
<dbReference type="EMBL" id="BLXT01005724">
    <property type="protein sequence ID" value="GFO25171.1"/>
    <property type="molecule type" value="Genomic_DNA"/>
</dbReference>
<proteinExistence type="predicted"/>
<keyword evidence="2" id="KW-1185">Reference proteome</keyword>
<comment type="caution">
    <text evidence="1">The sequence shown here is derived from an EMBL/GenBank/DDBJ whole genome shotgun (WGS) entry which is preliminary data.</text>
</comment>
<reference evidence="1 2" key="1">
    <citation type="journal article" date="2021" name="Elife">
        <title>Chloroplast acquisition without the gene transfer in kleptoplastic sea slugs, Plakobranchus ocellatus.</title>
        <authorList>
            <person name="Maeda T."/>
            <person name="Takahashi S."/>
            <person name="Yoshida T."/>
            <person name="Shimamura S."/>
            <person name="Takaki Y."/>
            <person name="Nagai Y."/>
            <person name="Toyoda A."/>
            <person name="Suzuki Y."/>
            <person name="Arimoto A."/>
            <person name="Ishii H."/>
            <person name="Satoh N."/>
            <person name="Nishiyama T."/>
            <person name="Hasebe M."/>
            <person name="Maruyama T."/>
            <person name="Minagawa J."/>
            <person name="Obokata J."/>
            <person name="Shigenobu S."/>
        </authorList>
    </citation>
    <scope>NUCLEOTIDE SEQUENCE [LARGE SCALE GENOMIC DNA]</scope>
</reference>
<name>A0AAV4C1D9_9GAST</name>
<dbReference type="Proteomes" id="UP000735302">
    <property type="component" value="Unassembled WGS sequence"/>
</dbReference>